<evidence type="ECO:0000256" key="4">
    <source>
        <dbReference type="ARBA" id="ARBA00022989"/>
    </source>
</evidence>
<feature type="region of interest" description="Disordered" evidence="6">
    <location>
        <begin position="29"/>
        <end position="100"/>
    </location>
</feature>
<keyword evidence="4 7" id="KW-1133">Transmembrane helix</keyword>
<dbReference type="GO" id="GO:0016020">
    <property type="term" value="C:membrane"/>
    <property type="evidence" value="ECO:0007669"/>
    <property type="project" value="UniProtKB-SubCell"/>
</dbReference>
<name>A0A2G9UQP5_TELCI</name>
<dbReference type="PANTHER" id="PTHR16119">
    <property type="entry name" value="TRANSMEMBRANE PROTEIN 144"/>
    <property type="match status" value="1"/>
</dbReference>
<protein>
    <submittedName>
        <fullName evidence="8">Uncharacterized protein</fullName>
    </submittedName>
</protein>
<organism evidence="8 9">
    <name type="scientific">Teladorsagia circumcincta</name>
    <name type="common">Brown stomach worm</name>
    <name type="synonym">Ostertagia circumcincta</name>
    <dbReference type="NCBI Taxonomy" id="45464"/>
    <lineage>
        <taxon>Eukaryota</taxon>
        <taxon>Metazoa</taxon>
        <taxon>Ecdysozoa</taxon>
        <taxon>Nematoda</taxon>
        <taxon>Chromadorea</taxon>
        <taxon>Rhabditida</taxon>
        <taxon>Rhabditina</taxon>
        <taxon>Rhabditomorpha</taxon>
        <taxon>Strongyloidea</taxon>
        <taxon>Trichostrongylidae</taxon>
        <taxon>Teladorsagia</taxon>
    </lineage>
</organism>
<feature type="transmembrane region" description="Helical" evidence="7">
    <location>
        <begin position="173"/>
        <end position="193"/>
    </location>
</feature>
<feature type="transmembrane region" description="Helical" evidence="7">
    <location>
        <begin position="110"/>
        <end position="132"/>
    </location>
</feature>
<evidence type="ECO:0000256" key="6">
    <source>
        <dbReference type="SAM" id="MobiDB-lite"/>
    </source>
</evidence>
<dbReference type="Pfam" id="PF07857">
    <property type="entry name" value="TMEM144"/>
    <property type="match status" value="2"/>
</dbReference>
<dbReference type="PANTHER" id="PTHR16119:SF17">
    <property type="entry name" value="TRANSMEMBRANE PROTEIN 144"/>
    <property type="match status" value="1"/>
</dbReference>
<dbReference type="EMBL" id="KZ345636">
    <property type="protein sequence ID" value="PIO72609.1"/>
    <property type="molecule type" value="Genomic_DNA"/>
</dbReference>
<keyword evidence="3 7" id="KW-0812">Transmembrane</keyword>
<gene>
    <name evidence="8" type="ORF">TELCIR_05450</name>
</gene>
<dbReference type="InterPro" id="IPR010651">
    <property type="entry name" value="Sugar_transport"/>
</dbReference>
<evidence type="ECO:0000313" key="9">
    <source>
        <dbReference type="Proteomes" id="UP000230423"/>
    </source>
</evidence>
<evidence type="ECO:0000256" key="5">
    <source>
        <dbReference type="ARBA" id="ARBA00023136"/>
    </source>
</evidence>
<keyword evidence="5 7" id="KW-0472">Membrane</keyword>
<feature type="compositionally biased region" description="Basic and acidic residues" evidence="6">
    <location>
        <begin position="29"/>
        <end position="59"/>
    </location>
</feature>
<dbReference type="AlphaFoldDB" id="A0A2G9UQP5"/>
<dbReference type="Proteomes" id="UP000230423">
    <property type="component" value="Unassembled WGS sequence"/>
</dbReference>
<feature type="compositionally biased region" description="Basic and acidic residues" evidence="6">
    <location>
        <begin position="66"/>
        <end position="95"/>
    </location>
</feature>
<reference evidence="8 9" key="1">
    <citation type="submission" date="2015-09" db="EMBL/GenBank/DDBJ databases">
        <title>Draft genome of the parasitic nematode Teladorsagia circumcincta isolate WARC Sus (inbred).</title>
        <authorList>
            <person name="Mitreva M."/>
        </authorList>
    </citation>
    <scope>NUCLEOTIDE SEQUENCE [LARGE SCALE GENOMIC DNA]</scope>
    <source>
        <strain evidence="8 9">S</strain>
    </source>
</reference>
<evidence type="ECO:0000256" key="2">
    <source>
        <dbReference type="ARBA" id="ARBA00005731"/>
    </source>
</evidence>
<dbReference type="SUPFAM" id="SSF103481">
    <property type="entry name" value="Multidrug resistance efflux transporter EmrE"/>
    <property type="match status" value="1"/>
</dbReference>
<evidence type="ECO:0000256" key="3">
    <source>
        <dbReference type="ARBA" id="ARBA00022692"/>
    </source>
</evidence>
<dbReference type="InterPro" id="IPR037185">
    <property type="entry name" value="EmrE-like"/>
</dbReference>
<accession>A0A2G9UQP5</accession>
<dbReference type="GO" id="GO:0015144">
    <property type="term" value="F:carbohydrate transmembrane transporter activity"/>
    <property type="evidence" value="ECO:0007669"/>
    <property type="project" value="InterPro"/>
</dbReference>
<dbReference type="OrthoDB" id="426527at2759"/>
<dbReference type="InterPro" id="IPR012435">
    <property type="entry name" value="TMEM144"/>
</dbReference>
<evidence type="ECO:0000256" key="1">
    <source>
        <dbReference type="ARBA" id="ARBA00004141"/>
    </source>
</evidence>
<evidence type="ECO:0000256" key="7">
    <source>
        <dbReference type="SAM" id="Phobius"/>
    </source>
</evidence>
<evidence type="ECO:0000313" key="8">
    <source>
        <dbReference type="EMBL" id="PIO72609.1"/>
    </source>
</evidence>
<comment type="subcellular location">
    <subcellularLocation>
        <location evidence="1">Membrane</location>
        <topology evidence="1">Multi-pass membrane protein</topology>
    </subcellularLocation>
</comment>
<comment type="similarity">
    <text evidence="2">Belongs to the TMEM144 family.</text>
</comment>
<proteinExistence type="inferred from homology"/>
<feature type="transmembrane region" description="Helical" evidence="7">
    <location>
        <begin position="138"/>
        <end position="161"/>
    </location>
</feature>
<keyword evidence="9" id="KW-1185">Reference proteome</keyword>
<sequence length="195" mass="21544">MAIGMLIWNTTNCLTGWAGGRGILFSRVKSETGPTEKEDVTSGEDERSGSYRSTERLTDEEPPTDESTRRKHDEEESGDIEKDKGVTRSGREGTRRIIQNRQNRPSVPPYIVLPSLIAGILWAIATTSFFVANQYLSQAISFPIITMLPGCVVSAWSILYFHEIKGSRNLKILAVAMVVTLIGAVMVGLSKFVHL</sequence>